<evidence type="ECO:0000256" key="2">
    <source>
        <dbReference type="ARBA" id="ARBA00093774"/>
    </source>
</evidence>
<evidence type="ECO:0000259" key="4">
    <source>
        <dbReference type="Pfam" id="PF26580"/>
    </source>
</evidence>
<gene>
    <name evidence="5" type="ORF">KIH27_13245</name>
</gene>
<feature type="chain" id="PRO_5046425742" description="Low molecular weight antigen MTB12-like C-terminal domain-containing protein" evidence="3">
    <location>
        <begin position="25"/>
        <end position="174"/>
    </location>
</feature>
<reference evidence="5 6" key="1">
    <citation type="submission" date="2021-05" db="EMBL/GenBank/DDBJ databases">
        <title>Mycobacterium acidophilum sp. nov., an extremely acid-tolerant member of the genus Mycobacterium.</title>
        <authorList>
            <person name="Xia J."/>
        </authorList>
    </citation>
    <scope>NUCLEOTIDE SEQUENCE [LARGE SCALE GENOMIC DNA]</scope>
    <source>
        <strain evidence="5 6">M1</strain>
    </source>
</reference>
<evidence type="ECO:0000256" key="1">
    <source>
        <dbReference type="ARBA" id="ARBA00022729"/>
    </source>
</evidence>
<organism evidence="5 6">
    <name type="scientific">Mycolicibacter acidiphilus</name>
    <dbReference type="NCBI Taxonomy" id="2835306"/>
    <lineage>
        <taxon>Bacteria</taxon>
        <taxon>Bacillati</taxon>
        <taxon>Actinomycetota</taxon>
        <taxon>Actinomycetes</taxon>
        <taxon>Mycobacteriales</taxon>
        <taxon>Mycobacteriaceae</taxon>
        <taxon>Mycolicibacter</taxon>
    </lineage>
</organism>
<evidence type="ECO:0000313" key="6">
    <source>
        <dbReference type="Proteomes" id="UP001519535"/>
    </source>
</evidence>
<sequence>MSVKVLAAGALAVAAIGAGGLTVAAGQPAGTVSAQVQPVVFGAPLPLEPPPAPVPPQEGQPLPSTGEVAGMLTRLTDAGVGYKEKGQLVENGIDPEDGHILDHELRKAYRDGELPYTFNVVSVSPTGPGQAIAPVEISGPKMPARTVPVTLVDQGSWVITQQSSKALLALLANR</sequence>
<dbReference type="RefSeq" id="WP_214093420.1">
    <property type="nucleotide sequence ID" value="NZ_JAHCLR010000025.1"/>
</dbReference>
<dbReference type="Pfam" id="PF26580">
    <property type="entry name" value="Mtb12_C"/>
    <property type="match status" value="1"/>
</dbReference>
<dbReference type="EMBL" id="JAHCLR010000025">
    <property type="protein sequence ID" value="MBS9534553.1"/>
    <property type="molecule type" value="Genomic_DNA"/>
</dbReference>
<keyword evidence="1 3" id="KW-0732">Signal</keyword>
<feature type="signal peptide" evidence="3">
    <location>
        <begin position="1"/>
        <end position="24"/>
    </location>
</feature>
<comment type="caution">
    <text evidence="5">The sequence shown here is derived from an EMBL/GenBank/DDBJ whole genome shotgun (WGS) entry which is preliminary data.</text>
</comment>
<keyword evidence="6" id="KW-1185">Reference proteome</keyword>
<feature type="domain" description="Low molecular weight antigen MTB12-like C-terminal" evidence="4">
    <location>
        <begin position="61"/>
        <end position="171"/>
    </location>
</feature>
<dbReference type="InterPro" id="IPR058644">
    <property type="entry name" value="Mtb12-like_C"/>
</dbReference>
<name>A0ABS5RJT8_9MYCO</name>
<evidence type="ECO:0000313" key="5">
    <source>
        <dbReference type="EMBL" id="MBS9534553.1"/>
    </source>
</evidence>
<protein>
    <recommendedName>
        <fullName evidence="4">Low molecular weight antigen MTB12-like C-terminal domain-containing protein</fullName>
    </recommendedName>
</protein>
<proteinExistence type="inferred from homology"/>
<dbReference type="Proteomes" id="UP001519535">
    <property type="component" value="Unassembled WGS sequence"/>
</dbReference>
<accession>A0ABS5RJT8</accession>
<evidence type="ECO:0000256" key="3">
    <source>
        <dbReference type="SAM" id="SignalP"/>
    </source>
</evidence>
<comment type="similarity">
    <text evidence="2">Belongs to the MTB12 family.</text>
</comment>